<comment type="catalytic activity">
    <reaction evidence="1">
        <text>Hydrolysis of terminal non-reducing N-acetyl-D-hexosamine residues in N-acetyl-beta-D-hexosaminides.</text>
        <dbReference type="EC" id="3.2.1.52"/>
    </reaction>
</comment>
<dbReference type="GO" id="GO:0016020">
    <property type="term" value="C:membrane"/>
    <property type="evidence" value="ECO:0007669"/>
    <property type="project" value="TreeGrafter"/>
</dbReference>
<dbReference type="InterPro" id="IPR059177">
    <property type="entry name" value="GH29D-like_dom"/>
</dbReference>
<evidence type="ECO:0000256" key="2">
    <source>
        <dbReference type="ARBA" id="ARBA00006285"/>
    </source>
</evidence>
<dbReference type="PRINTS" id="PR00738">
    <property type="entry name" value="GLHYDRLASE20"/>
</dbReference>
<dbReference type="Pfam" id="PF13290">
    <property type="entry name" value="CHB_HEX_C_1"/>
    <property type="match status" value="1"/>
</dbReference>
<evidence type="ECO:0000256" key="1">
    <source>
        <dbReference type="ARBA" id="ARBA00001231"/>
    </source>
</evidence>
<dbReference type="KEGG" id="als:DJ013_12530"/>
<dbReference type="OrthoDB" id="9763537at2"/>
<dbReference type="SUPFAM" id="SSF55545">
    <property type="entry name" value="beta-N-acetylhexosaminidase-like domain"/>
    <property type="match status" value="1"/>
</dbReference>
<name>A0A2Z4GCQ9_9BACT</name>
<dbReference type="SUPFAM" id="SSF51445">
    <property type="entry name" value="(Trans)glycosidases"/>
    <property type="match status" value="1"/>
</dbReference>
<protein>
    <recommendedName>
        <fullName evidence="3">beta-N-acetylhexosaminidase</fullName>
        <ecNumber evidence="3">3.2.1.52</ecNumber>
    </recommendedName>
</protein>
<dbReference type="InterPro" id="IPR015882">
    <property type="entry name" value="HEX_bac_N"/>
</dbReference>
<evidence type="ECO:0000256" key="7">
    <source>
        <dbReference type="SAM" id="SignalP"/>
    </source>
</evidence>
<evidence type="ECO:0000259" key="10">
    <source>
        <dbReference type="Pfam" id="PF13290"/>
    </source>
</evidence>
<feature type="active site" description="Proton donor" evidence="6">
    <location>
        <position position="325"/>
    </location>
</feature>
<evidence type="ECO:0000313" key="12">
    <source>
        <dbReference type="Proteomes" id="UP000249873"/>
    </source>
</evidence>
<evidence type="ECO:0000259" key="8">
    <source>
        <dbReference type="Pfam" id="PF00728"/>
    </source>
</evidence>
<dbReference type="EC" id="3.2.1.52" evidence="3"/>
<dbReference type="Gene3D" id="3.30.379.10">
    <property type="entry name" value="Chitobiase/beta-hexosaminidase domain 2-like"/>
    <property type="match status" value="1"/>
</dbReference>
<dbReference type="Proteomes" id="UP000249873">
    <property type="component" value="Chromosome"/>
</dbReference>
<evidence type="ECO:0000256" key="5">
    <source>
        <dbReference type="ARBA" id="ARBA00023295"/>
    </source>
</evidence>
<feature type="chain" id="PRO_5016366479" description="beta-N-acetylhexosaminidase" evidence="7">
    <location>
        <begin position="19"/>
        <end position="760"/>
    </location>
</feature>
<sequence length="760" mass="85275">MNKFLTLTFIFLSSLSFAQDIIPKPVSYTAGDGRFVFDEHTSVSVNSLDKGLMEIIANLQEAVKACSGFGVPVQKKNENSITFLHDNKLKDEAYEITVSTSKVILKAGSNKGFFYAYQSLLQLLSDEIYDRNSALVKLSLPVCNIKDEPRFVYRGLMLDVGRHMMPVSFVKKFIDLMAMYKFNQFHWHLTEDQGWRIEIKKYPKLTEIGAYRKESPLGHDSENRGDGKPYGGFYTQEEVKEVVAYATSKYINVIPEIEMPGHAVAALASYPELGCSGGPYEVRTRWGVAKDVYCPTEKTFAFLEDVLTEVMTLFPSKYIHIGGDECPKDSWKASEFCQDLIRKEGLKDEHELQSYFISRIDSFLTSKGRKLIGWDEILEGGLSPNATVMSWRGTEGGIEAAKQKHDVIMSPNSFHYLDYYQGDPISEPLAIGGFLPLEKVYSYEPLAEPLAPEELKHILGVQANLWTEYISTPEKVEYMLFPRALAVAETAWSTAENKEYSDFENRVKRHFGKLAKLKVNYAESIYNIKAALKTTNKGEVLVNLNNIETAPNILYTLDGSEPNRRSNKYDGKTGILVKKQTTVKASLFNENGQKYGNTFEADIRVNKATGKFYEYRSKKTKYTGNTEMALTDGQIGNEKNLQTWVGLEGGKLDLTIDLTAVNELSNLSIGFLHSPGSWVMFPSSLEVSVSKKGKKFKTLSSQSFNKGGELSQFVERIKVNLNGKKARYIKVTAGSFGELPEGHAGAGADAWLFVDEIEVN</sequence>
<feature type="signal peptide" evidence="7">
    <location>
        <begin position="1"/>
        <end position="18"/>
    </location>
</feature>
<dbReference type="InterPro" id="IPR017853">
    <property type="entry name" value="GH"/>
</dbReference>
<dbReference type="GO" id="GO:0004563">
    <property type="term" value="F:beta-N-acetylhexosaminidase activity"/>
    <property type="evidence" value="ECO:0007669"/>
    <property type="project" value="UniProtKB-EC"/>
</dbReference>
<comment type="similarity">
    <text evidence="2">Belongs to the glycosyl hydrolase 20 family.</text>
</comment>
<feature type="domain" description="Beta-hexosaminidase bacterial type N-terminal" evidence="9">
    <location>
        <begin position="19"/>
        <end position="147"/>
    </location>
</feature>
<dbReference type="AlphaFoldDB" id="A0A2Z4GCQ9"/>
<dbReference type="InterPro" id="IPR015883">
    <property type="entry name" value="Glyco_hydro_20_cat"/>
</dbReference>
<dbReference type="GO" id="GO:0030203">
    <property type="term" value="P:glycosaminoglycan metabolic process"/>
    <property type="evidence" value="ECO:0007669"/>
    <property type="project" value="TreeGrafter"/>
</dbReference>
<accession>A0A2Z4GCQ9</accession>
<dbReference type="GO" id="GO:0005975">
    <property type="term" value="P:carbohydrate metabolic process"/>
    <property type="evidence" value="ECO:0007669"/>
    <property type="project" value="InterPro"/>
</dbReference>
<dbReference type="Gene3D" id="2.60.120.260">
    <property type="entry name" value="Galactose-binding domain-like"/>
    <property type="match status" value="1"/>
</dbReference>
<keyword evidence="4" id="KW-0378">Hydrolase</keyword>
<organism evidence="11 12">
    <name type="scientific">Arcticibacterium luteifluviistationis</name>
    <dbReference type="NCBI Taxonomy" id="1784714"/>
    <lineage>
        <taxon>Bacteria</taxon>
        <taxon>Pseudomonadati</taxon>
        <taxon>Bacteroidota</taxon>
        <taxon>Cytophagia</taxon>
        <taxon>Cytophagales</taxon>
        <taxon>Leadbetterellaceae</taxon>
        <taxon>Arcticibacterium</taxon>
    </lineage>
</organism>
<dbReference type="InterPro" id="IPR025705">
    <property type="entry name" value="Beta_hexosaminidase_sua/sub"/>
</dbReference>
<dbReference type="EMBL" id="CP029480">
    <property type="protein sequence ID" value="AWV98951.1"/>
    <property type="molecule type" value="Genomic_DNA"/>
</dbReference>
<evidence type="ECO:0000313" key="11">
    <source>
        <dbReference type="EMBL" id="AWV98951.1"/>
    </source>
</evidence>
<evidence type="ECO:0000259" key="9">
    <source>
        <dbReference type="Pfam" id="PF02838"/>
    </source>
</evidence>
<dbReference type="PANTHER" id="PTHR22600">
    <property type="entry name" value="BETA-HEXOSAMINIDASE"/>
    <property type="match status" value="1"/>
</dbReference>
<proteinExistence type="inferred from homology"/>
<dbReference type="PANTHER" id="PTHR22600:SF57">
    <property type="entry name" value="BETA-N-ACETYLHEXOSAMINIDASE"/>
    <property type="match status" value="1"/>
</dbReference>
<dbReference type="RefSeq" id="WP_111372144.1">
    <property type="nucleotide sequence ID" value="NZ_CP029480.1"/>
</dbReference>
<dbReference type="Pfam" id="PF02838">
    <property type="entry name" value="Glyco_hydro_20b"/>
    <property type="match status" value="1"/>
</dbReference>
<feature type="domain" description="Glycoside hydrolase family 20 catalytic" evidence="8">
    <location>
        <begin position="151"/>
        <end position="494"/>
    </location>
</feature>
<dbReference type="Pfam" id="PF00728">
    <property type="entry name" value="Glyco_hydro_20"/>
    <property type="match status" value="1"/>
</dbReference>
<gene>
    <name evidence="11" type="ORF">DJ013_12530</name>
</gene>
<dbReference type="Gene3D" id="3.20.20.80">
    <property type="entry name" value="Glycosidases"/>
    <property type="match status" value="1"/>
</dbReference>
<dbReference type="CDD" id="cd06563">
    <property type="entry name" value="GH20_chitobiase-like"/>
    <property type="match status" value="1"/>
</dbReference>
<keyword evidence="7" id="KW-0732">Signal</keyword>
<evidence type="ECO:0000256" key="4">
    <source>
        <dbReference type="ARBA" id="ARBA00022801"/>
    </source>
</evidence>
<evidence type="ECO:0000256" key="3">
    <source>
        <dbReference type="ARBA" id="ARBA00012663"/>
    </source>
</evidence>
<reference evidence="11 12" key="1">
    <citation type="submission" date="2018-05" db="EMBL/GenBank/DDBJ databases">
        <title>Complete genome sequence of Arcticibacterium luteifluviistationis SM1504T, a cytophagaceae bacterium isolated from Arctic surface seawater.</title>
        <authorList>
            <person name="Li Y."/>
            <person name="Qin Q.-L."/>
        </authorList>
    </citation>
    <scope>NUCLEOTIDE SEQUENCE [LARGE SCALE GENOMIC DNA]</scope>
    <source>
        <strain evidence="11 12">SM1504</strain>
    </source>
</reference>
<dbReference type="InterPro" id="IPR029018">
    <property type="entry name" value="Hex-like_dom2"/>
</dbReference>
<keyword evidence="5" id="KW-0326">Glycosidase</keyword>
<feature type="domain" description="GH29D-like beta-sandwich" evidence="10">
    <location>
        <begin position="539"/>
        <end position="594"/>
    </location>
</feature>
<evidence type="ECO:0000256" key="6">
    <source>
        <dbReference type="PIRSR" id="PIRSR625705-1"/>
    </source>
</evidence>
<keyword evidence="12" id="KW-1185">Reference proteome</keyword>